<accession>A0A0G0HLT6</accession>
<evidence type="ECO:0000313" key="9">
    <source>
        <dbReference type="EMBL" id="KKQ44098.1"/>
    </source>
</evidence>
<comment type="subunit">
    <text evidence="5">Part of the 50S ribosomal subunit; part of the 5S rRNA/L5/L18/L25 subcomplex. Contacts the 5S rRNA. Binds to the 5S rRNA independently of L5 and L18.</text>
</comment>
<evidence type="ECO:0000256" key="2">
    <source>
        <dbReference type="ARBA" id="ARBA00022884"/>
    </source>
</evidence>
<comment type="caution">
    <text evidence="9">The sequence shown here is derived from an EMBL/GenBank/DDBJ whole genome shotgun (WGS) entry which is preliminary data.</text>
</comment>
<keyword evidence="2 5" id="KW-0694">RNA-binding</keyword>
<dbReference type="HAMAP" id="MF_01334">
    <property type="entry name" value="Ribosomal_bL25_CTC"/>
    <property type="match status" value="1"/>
</dbReference>
<dbReference type="EMBL" id="LBTR01000033">
    <property type="protein sequence ID" value="KKQ44098.1"/>
    <property type="molecule type" value="Genomic_DNA"/>
</dbReference>
<sequence length="222" mass="24727">MDKINLIATQRKVFGRKVNKLRREGKLPANIFGKDVTSTAIEINTKEFQNVFKEAGETKIVEISLGDKKLPTLIHSIQKDPVEDTLVHVDFLQVNLKQKVTAAVPLEFEGESPAEKQGLGTFITYVDEVEVEALPGEIPEKFIVDVSKFENVDDQVKISDLKYDKEKITITDDPEKIIAKVEELRAEEVAPEPVAAAEGEIPAEGQTEEAKESETPEESPKE</sequence>
<keyword evidence="3 5" id="KW-0689">Ribosomal protein</keyword>
<dbReference type="NCBIfam" id="TIGR00731">
    <property type="entry name" value="bL25_bact_ctc"/>
    <property type="match status" value="1"/>
</dbReference>
<dbReference type="GO" id="GO:0008097">
    <property type="term" value="F:5S rRNA binding"/>
    <property type="evidence" value="ECO:0007669"/>
    <property type="project" value="InterPro"/>
</dbReference>
<evidence type="ECO:0000256" key="6">
    <source>
        <dbReference type="SAM" id="MobiDB-lite"/>
    </source>
</evidence>
<dbReference type="Gene3D" id="2.40.240.10">
    <property type="entry name" value="Ribosomal Protein L25, Chain P"/>
    <property type="match status" value="1"/>
</dbReference>
<evidence type="ECO:0000256" key="5">
    <source>
        <dbReference type="HAMAP-Rule" id="MF_01334"/>
    </source>
</evidence>
<feature type="domain" description="Large ribosomal subunit protein bL25 L25" evidence="7">
    <location>
        <begin position="8"/>
        <end position="91"/>
    </location>
</feature>
<dbReference type="InterPro" id="IPR001021">
    <property type="entry name" value="Ribosomal_bL25_long"/>
</dbReference>
<evidence type="ECO:0000256" key="1">
    <source>
        <dbReference type="ARBA" id="ARBA00022730"/>
    </source>
</evidence>
<evidence type="ECO:0000256" key="3">
    <source>
        <dbReference type="ARBA" id="ARBA00022980"/>
    </source>
</evidence>
<dbReference type="Proteomes" id="UP000034603">
    <property type="component" value="Unassembled WGS sequence"/>
</dbReference>
<dbReference type="PANTHER" id="PTHR33284">
    <property type="entry name" value="RIBOSOMAL PROTEIN L25/GLN-TRNA SYNTHETASE, ANTI-CODON-BINDING DOMAIN-CONTAINING PROTEIN"/>
    <property type="match status" value="1"/>
</dbReference>
<dbReference type="InterPro" id="IPR020056">
    <property type="entry name" value="Rbsml_bL25/Gln-tRNA_synth_N"/>
</dbReference>
<dbReference type="AlphaFoldDB" id="A0A0G0HLT6"/>
<dbReference type="InterPro" id="IPR037121">
    <property type="entry name" value="Ribosomal_bL25_C"/>
</dbReference>
<organism evidence="9 10">
    <name type="scientific">Candidatus Woesebacteria bacterium GW2011_GWA1_37_8</name>
    <dbReference type="NCBI Taxonomy" id="1618546"/>
    <lineage>
        <taxon>Bacteria</taxon>
        <taxon>Candidatus Woeseibacteriota</taxon>
    </lineage>
</organism>
<proteinExistence type="inferred from homology"/>
<dbReference type="CDD" id="cd00495">
    <property type="entry name" value="Ribosomal_L25_TL5_CTC"/>
    <property type="match status" value="1"/>
</dbReference>
<feature type="domain" description="Large ribosomal subunit protein bL25 beta" evidence="8">
    <location>
        <begin position="99"/>
        <end position="183"/>
    </location>
</feature>
<evidence type="ECO:0000259" key="7">
    <source>
        <dbReference type="Pfam" id="PF01386"/>
    </source>
</evidence>
<dbReference type="InterPro" id="IPR011035">
    <property type="entry name" value="Ribosomal_bL25/Gln-tRNA_synth"/>
</dbReference>
<evidence type="ECO:0000313" key="10">
    <source>
        <dbReference type="Proteomes" id="UP000034603"/>
    </source>
</evidence>
<dbReference type="GO" id="GO:0003735">
    <property type="term" value="F:structural constituent of ribosome"/>
    <property type="evidence" value="ECO:0007669"/>
    <property type="project" value="InterPro"/>
</dbReference>
<dbReference type="InterPro" id="IPR029751">
    <property type="entry name" value="Ribosomal_L25_dom"/>
</dbReference>
<feature type="compositionally biased region" description="Basic and acidic residues" evidence="6">
    <location>
        <begin position="208"/>
        <end position="222"/>
    </location>
</feature>
<dbReference type="PANTHER" id="PTHR33284:SF1">
    <property type="entry name" value="RIBOSOMAL PROTEIN L25_GLN-TRNA SYNTHETASE, ANTI-CODON-BINDING DOMAIN-CONTAINING PROTEIN"/>
    <property type="match status" value="1"/>
</dbReference>
<protein>
    <recommendedName>
        <fullName evidence="5">Large ribosomal subunit protein bL25</fullName>
    </recommendedName>
    <alternativeName>
        <fullName evidence="5">General stress protein CTC</fullName>
    </alternativeName>
</protein>
<gene>
    <name evidence="5" type="primary">rplY</name>
    <name evidence="5" type="synonym">ctc</name>
    <name evidence="9" type="ORF">US62_C0033G0008</name>
</gene>
<comment type="similarity">
    <text evidence="5">Belongs to the bacterial ribosomal protein bL25 family. CTC subfamily.</text>
</comment>
<dbReference type="GO" id="GO:0022625">
    <property type="term" value="C:cytosolic large ribosomal subunit"/>
    <property type="evidence" value="ECO:0007669"/>
    <property type="project" value="TreeGrafter"/>
</dbReference>
<dbReference type="GO" id="GO:0006412">
    <property type="term" value="P:translation"/>
    <property type="evidence" value="ECO:0007669"/>
    <property type="project" value="UniProtKB-UniRule"/>
</dbReference>
<dbReference type="InterPro" id="IPR020930">
    <property type="entry name" value="Ribosomal_uL5_bac-type"/>
</dbReference>
<evidence type="ECO:0000259" key="8">
    <source>
        <dbReference type="Pfam" id="PF14693"/>
    </source>
</evidence>
<name>A0A0G0HLT6_9BACT</name>
<dbReference type="Pfam" id="PF14693">
    <property type="entry name" value="Ribosomal_TL5_C"/>
    <property type="match status" value="1"/>
</dbReference>
<dbReference type="SUPFAM" id="SSF50715">
    <property type="entry name" value="Ribosomal protein L25-like"/>
    <property type="match status" value="1"/>
</dbReference>
<feature type="region of interest" description="Disordered" evidence="6">
    <location>
        <begin position="187"/>
        <end position="222"/>
    </location>
</feature>
<keyword evidence="1 5" id="KW-0699">rRNA-binding</keyword>
<feature type="compositionally biased region" description="Low complexity" evidence="6">
    <location>
        <begin position="191"/>
        <end position="204"/>
    </location>
</feature>
<dbReference type="Pfam" id="PF01386">
    <property type="entry name" value="Ribosomal_L25p"/>
    <property type="match status" value="1"/>
</dbReference>
<dbReference type="Gene3D" id="2.170.120.20">
    <property type="entry name" value="Ribosomal protein L25, beta domain"/>
    <property type="match status" value="1"/>
</dbReference>
<evidence type="ECO:0000256" key="4">
    <source>
        <dbReference type="ARBA" id="ARBA00023274"/>
    </source>
</evidence>
<keyword evidence="4 5" id="KW-0687">Ribonucleoprotein</keyword>
<dbReference type="InterPro" id="IPR020057">
    <property type="entry name" value="Ribosomal_bL25_b-dom"/>
</dbReference>
<comment type="function">
    <text evidence="5">This is one of the proteins that binds to the 5S RNA in the ribosome where it forms part of the central protuberance.</text>
</comment>
<reference evidence="9 10" key="1">
    <citation type="journal article" date="2015" name="Nature">
        <title>rRNA introns, odd ribosomes, and small enigmatic genomes across a large radiation of phyla.</title>
        <authorList>
            <person name="Brown C.T."/>
            <person name="Hug L.A."/>
            <person name="Thomas B.C."/>
            <person name="Sharon I."/>
            <person name="Castelle C.J."/>
            <person name="Singh A."/>
            <person name="Wilkins M.J."/>
            <person name="Williams K.H."/>
            <person name="Banfield J.F."/>
        </authorList>
    </citation>
    <scope>NUCLEOTIDE SEQUENCE [LARGE SCALE GENOMIC DNA]</scope>
</reference>